<dbReference type="AlphaFoldDB" id="A0A1L8MPN5"/>
<protein>
    <submittedName>
        <fullName evidence="4">Amino acid ABC transporter substrate-binding protein</fullName>
    </submittedName>
</protein>
<proteinExistence type="predicted"/>
<dbReference type="InterPro" id="IPR001638">
    <property type="entry name" value="Solute-binding_3/MltF_N"/>
</dbReference>
<evidence type="ECO:0000259" key="3">
    <source>
        <dbReference type="SMART" id="SM00062"/>
    </source>
</evidence>
<feature type="domain" description="Solute-binding protein family 3/N-terminal" evidence="3">
    <location>
        <begin position="39"/>
        <end position="260"/>
    </location>
</feature>
<comment type="caution">
    <text evidence="4">The sequence shown here is derived from an EMBL/GenBank/DDBJ whole genome shotgun (WGS) entry which is preliminary data.</text>
</comment>
<evidence type="ECO:0000256" key="2">
    <source>
        <dbReference type="SAM" id="SignalP"/>
    </source>
</evidence>
<dbReference type="STRING" id="1856638.A9Q68_03940"/>
<dbReference type="PANTHER" id="PTHR35936">
    <property type="entry name" value="MEMBRANE-BOUND LYTIC MUREIN TRANSGLYCOSYLASE F"/>
    <property type="match status" value="1"/>
</dbReference>
<keyword evidence="1 2" id="KW-0732">Signal</keyword>
<keyword evidence="5" id="KW-1185">Reference proteome</keyword>
<name>A0A1L8MPN5_9STRE</name>
<dbReference type="SMART" id="SM00062">
    <property type="entry name" value="PBPb"/>
    <property type="match status" value="1"/>
</dbReference>
<reference evidence="5" key="1">
    <citation type="submission" date="2016-06" db="EMBL/GenBank/DDBJ databases">
        <authorList>
            <person name="de Vries S.P.W."/>
            <person name="Hadjirin N.F."/>
            <person name="Lay E.M."/>
            <person name="Zadoks R.N."/>
            <person name="Peacock S.J."/>
            <person name="Parkhill J."/>
            <person name="Grant A.J."/>
            <person name="Mcdougall S."/>
            <person name="Holmes M.A."/>
        </authorList>
    </citation>
    <scope>NUCLEOTIDE SEQUENCE [LARGE SCALE GENOMIC DNA]</scope>
    <source>
        <strain evidence="5">NZ1587</strain>
    </source>
</reference>
<dbReference type="PANTHER" id="PTHR35936:SF17">
    <property type="entry name" value="ARGININE-BINDING EXTRACELLULAR PROTEIN ARTP"/>
    <property type="match status" value="1"/>
</dbReference>
<gene>
    <name evidence="4" type="ORF">A9Q68_03940</name>
</gene>
<dbReference type="OrthoDB" id="9774451at2"/>
<organism evidence="4 5">
    <name type="scientific">Streptococcus bovimastitidis</name>
    <dbReference type="NCBI Taxonomy" id="1856638"/>
    <lineage>
        <taxon>Bacteria</taxon>
        <taxon>Bacillati</taxon>
        <taxon>Bacillota</taxon>
        <taxon>Bacilli</taxon>
        <taxon>Lactobacillales</taxon>
        <taxon>Streptococcaceae</taxon>
        <taxon>Streptococcus</taxon>
    </lineage>
</organism>
<evidence type="ECO:0000313" key="4">
    <source>
        <dbReference type="EMBL" id="OJF72707.1"/>
    </source>
</evidence>
<dbReference type="Gene3D" id="3.40.190.10">
    <property type="entry name" value="Periplasmic binding protein-like II"/>
    <property type="match status" value="2"/>
</dbReference>
<accession>A0A1L8MPN5</accession>
<evidence type="ECO:0000256" key="1">
    <source>
        <dbReference type="ARBA" id="ARBA00022729"/>
    </source>
</evidence>
<dbReference type="Proteomes" id="UP000182015">
    <property type="component" value="Unassembled WGS sequence"/>
</dbReference>
<dbReference type="Pfam" id="PF00497">
    <property type="entry name" value="SBP_bac_3"/>
    <property type="match status" value="1"/>
</dbReference>
<feature type="signal peptide" evidence="2">
    <location>
        <begin position="1"/>
        <end position="23"/>
    </location>
</feature>
<evidence type="ECO:0000313" key="5">
    <source>
        <dbReference type="Proteomes" id="UP000182015"/>
    </source>
</evidence>
<feature type="chain" id="PRO_5039333917" evidence="2">
    <location>
        <begin position="24"/>
        <end position="267"/>
    </location>
</feature>
<dbReference type="PROSITE" id="PS51257">
    <property type="entry name" value="PROKAR_LIPOPROTEIN"/>
    <property type="match status" value="1"/>
</dbReference>
<dbReference type="EMBL" id="LZDD01000001">
    <property type="protein sequence ID" value="OJF72707.1"/>
    <property type="molecule type" value="Genomic_DNA"/>
</dbReference>
<dbReference type="RefSeq" id="WP_071793389.1">
    <property type="nucleotide sequence ID" value="NZ_LZDD01000001.1"/>
</dbReference>
<dbReference type="SUPFAM" id="SSF53850">
    <property type="entry name" value="Periplasmic binding protein-like II"/>
    <property type="match status" value="1"/>
</dbReference>
<sequence length="267" mass="28829">MTYKKLILSILGLAAIISLSACSGQSSKDTEDKVKDKGTLVVAVSPDYAPFEFQTLENGKNTIVGADISLAQDIAKELDVKLKLSPMSFNNVLSSLQSGKADIAISGISYTKERAKVYDFSDSYYDTENAIVIKKENVSNLKDIASLAGKKVGAQKASIQENLAKTQLKDSNIVSLTDMGEVVNELKNGQLDAITMDGPVASGYVAKNKDLMVVNYTFKTNNADSKVVAMPKGSSRLKKTINKVVKKVKGKTFKSYIDKAATYTEAK</sequence>